<name>A0AAD8MTE3_9APIA</name>
<dbReference type="Proteomes" id="UP001237642">
    <property type="component" value="Unassembled WGS sequence"/>
</dbReference>
<evidence type="ECO:0000313" key="2">
    <source>
        <dbReference type="Proteomes" id="UP001237642"/>
    </source>
</evidence>
<reference evidence="1" key="1">
    <citation type="submission" date="2023-02" db="EMBL/GenBank/DDBJ databases">
        <title>Genome of toxic invasive species Heracleum sosnowskyi carries increased number of genes despite the absence of recent whole-genome duplications.</title>
        <authorList>
            <person name="Schelkunov M."/>
            <person name="Shtratnikova V."/>
            <person name="Makarenko M."/>
            <person name="Klepikova A."/>
            <person name="Omelchenko D."/>
            <person name="Novikova G."/>
            <person name="Obukhova E."/>
            <person name="Bogdanov V."/>
            <person name="Penin A."/>
            <person name="Logacheva M."/>
        </authorList>
    </citation>
    <scope>NUCLEOTIDE SEQUENCE</scope>
    <source>
        <strain evidence="1">Hsosn_3</strain>
        <tissue evidence="1">Leaf</tissue>
    </source>
</reference>
<reference evidence="1" key="2">
    <citation type="submission" date="2023-05" db="EMBL/GenBank/DDBJ databases">
        <authorList>
            <person name="Schelkunov M.I."/>
        </authorList>
    </citation>
    <scope>NUCLEOTIDE SEQUENCE</scope>
    <source>
        <strain evidence="1">Hsosn_3</strain>
        <tissue evidence="1">Leaf</tissue>
    </source>
</reference>
<dbReference type="AlphaFoldDB" id="A0AAD8MTE3"/>
<accession>A0AAD8MTE3</accession>
<sequence length="345" mass="41055">MISKATDHLKVLSLRIRVRLNNIVWEAKYYAQSKDIYCLRKFKRFYGVKLYHLVQFDYYGDNLFVVQIFKNSAIECNYPTEDPEKFFENENINNWRKELYMMGCSSMEFEKSYALWLFNGYENGVDYFDISIISSDIDKRFKNLIMLRFIEKILEISVEWKYGLCILDKGWSEFSKETNLEDIYGEKLNRINAIEVAGKRWGIVYNYIGGYISNLGKMMEHLNLRSKETMIFMINNRAVMHGRIFQNDGKEIKYSANGQRFKEIVESNWFWKYEWNSDSDEESETMDKVDALMEDPLLTKEAEILDMMNVDVGFYPQIIIPFKPVHIESGKMVIFFSNMLIYAMK</sequence>
<dbReference type="EMBL" id="JAUIZM010000005">
    <property type="protein sequence ID" value="KAK1384317.1"/>
    <property type="molecule type" value="Genomic_DNA"/>
</dbReference>
<evidence type="ECO:0000313" key="1">
    <source>
        <dbReference type="EMBL" id="KAK1384317.1"/>
    </source>
</evidence>
<comment type="caution">
    <text evidence="1">The sequence shown here is derived from an EMBL/GenBank/DDBJ whole genome shotgun (WGS) entry which is preliminary data.</text>
</comment>
<proteinExistence type="predicted"/>
<organism evidence="1 2">
    <name type="scientific">Heracleum sosnowskyi</name>
    <dbReference type="NCBI Taxonomy" id="360622"/>
    <lineage>
        <taxon>Eukaryota</taxon>
        <taxon>Viridiplantae</taxon>
        <taxon>Streptophyta</taxon>
        <taxon>Embryophyta</taxon>
        <taxon>Tracheophyta</taxon>
        <taxon>Spermatophyta</taxon>
        <taxon>Magnoliopsida</taxon>
        <taxon>eudicotyledons</taxon>
        <taxon>Gunneridae</taxon>
        <taxon>Pentapetalae</taxon>
        <taxon>asterids</taxon>
        <taxon>campanulids</taxon>
        <taxon>Apiales</taxon>
        <taxon>Apiaceae</taxon>
        <taxon>Apioideae</taxon>
        <taxon>apioid superclade</taxon>
        <taxon>Tordylieae</taxon>
        <taxon>Tordyliinae</taxon>
        <taxon>Heracleum</taxon>
    </lineage>
</organism>
<protein>
    <submittedName>
        <fullName evidence="1">Uncharacterized protein</fullName>
    </submittedName>
</protein>
<keyword evidence="2" id="KW-1185">Reference proteome</keyword>
<gene>
    <name evidence="1" type="ORF">POM88_022052</name>
</gene>